<accession>A0A9Q5X6X6</accession>
<evidence type="ECO:0000313" key="2">
    <source>
        <dbReference type="EMBL" id="OUO03651.1"/>
    </source>
</evidence>
<keyword evidence="1" id="KW-1133">Transmembrane helix</keyword>
<dbReference type="RefSeq" id="WP_021862407.1">
    <property type="nucleotide sequence ID" value="NZ_CAJLBM010000015.1"/>
</dbReference>
<evidence type="ECO:0000313" key="3">
    <source>
        <dbReference type="Proteomes" id="UP000195975"/>
    </source>
</evidence>
<name>A0A9Q5X6X6_9BACT</name>
<reference evidence="3" key="1">
    <citation type="submission" date="2017-04" db="EMBL/GenBank/DDBJ databases">
        <title>Function of individual gut microbiota members based on whole genome sequencing of pure cultures obtained from chicken caecum.</title>
        <authorList>
            <person name="Medvecky M."/>
            <person name="Cejkova D."/>
            <person name="Polansky O."/>
            <person name="Karasova D."/>
            <person name="Kubasova T."/>
            <person name="Cizek A."/>
            <person name="Rychlik I."/>
        </authorList>
    </citation>
    <scope>NUCLEOTIDE SEQUENCE [LARGE SCALE GENOMIC DNA]</scope>
    <source>
        <strain evidence="3">An42</strain>
    </source>
</reference>
<feature type="transmembrane region" description="Helical" evidence="1">
    <location>
        <begin position="7"/>
        <end position="25"/>
    </location>
</feature>
<dbReference type="EMBL" id="NFIJ01000020">
    <property type="protein sequence ID" value="OUO03651.1"/>
    <property type="molecule type" value="Genomic_DNA"/>
</dbReference>
<keyword evidence="1" id="KW-0812">Transmembrane</keyword>
<protein>
    <submittedName>
        <fullName evidence="2">Uncharacterized protein</fullName>
    </submittedName>
</protein>
<dbReference type="Proteomes" id="UP000195975">
    <property type="component" value="Unassembled WGS sequence"/>
</dbReference>
<evidence type="ECO:0000256" key="1">
    <source>
        <dbReference type="SAM" id="Phobius"/>
    </source>
</evidence>
<keyword evidence="1" id="KW-0472">Membrane</keyword>
<sequence length="140" mass="16479">MKKSNLLFLYLMVALYIFPFIIWGVKESTCKNQAYTGIYKEQAFIDIENPQLEPENVHIDTRQSSYFPKEDKIEIQRRTYLYYAGTRQYLPEISIQGDTVKIGKAVEVGKEDDMEQLSLHIHFIDLKAVRLNGKIIWEKK</sequence>
<organism evidence="2 3">
    <name type="scientific">Parabacteroides johnsonii</name>
    <dbReference type="NCBI Taxonomy" id="387661"/>
    <lineage>
        <taxon>Bacteria</taxon>
        <taxon>Pseudomonadati</taxon>
        <taxon>Bacteroidota</taxon>
        <taxon>Bacteroidia</taxon>
        <taxon>Bacteroidales</taxon>
        <taxon>Tannerellaceae</taxon>
        <taxon>Parabacteroides</taxon>
    </lineage>
</organism>
<dbReference type="AlphaFoldDB" id="A0A9Q5X6X6"/>
<comment type="caution">
    <text evidence="2">The sequence shown here is derived from an EMBL/GenBank/DDBJ whole genome shotgun (WGS) entry which is preliminary data.</text>
</comment>
<proteinExistence type="predicted"/>
<gene>
    <name evidence="2" type="ORF">B5F96_14915</name>
</gene>